<evidence type="ECO:0000313" key="4">
    <source>
        <dbReference type="Proteomes" id="UP000050342"/>
    </source>
</evidence>
<dbReference type="AlphaFoldDB" id="A0A0Q0SXP5"/>
<accession>A0A0Q0SXP5</accession>
<keyword evidence="4" id="KW-1185">Reference proteome</keyword>
<dbReference type="Proteomes" id="UP000050342">
    <property type="component" value="Unassembled WGS sequence"/>
</dbReference>
<keyword evidence="1" id="KW-0812">Transmembrane</keyword>
<gene>
    <name evidence="3" type="ORF">AQS70_17760</name>
</gene>
<dbReference type="InterPro" id="IPR017732">
    <property type="entry name" value="T4/T6SS_DotU"/>
</dbReference>
<dbReference type="PANTHER" id="PTHR38033">
    <property type="entry name" value="MEMBRANE PROTEIN-RELATED"/>
    <property type="match status" value="1"/>
</dbReference>
<dbReference type="NCBIfam" id="TIGR03349">
    <property type="entry name" value="IV_VI_DotU"/>
    <property type="match status" value="1"/>
</dbReference>
<dbReference type="PANTHER" id="PTHR38033:SF1">
    <property type="entry name" value="DOTU FAMILY TYPE IV_VI SECRETION SYSTEM PROTEIN"/>
    <property type="match status" value="1"/>
</dbReference>
<dbReference type="EMBL" id="LLWH01000235">
    <property type="protein sequence ID" value="KQB51536.1"/>
    <property type="molecule type" value="Genomic_DNA"/>
</dbReference>
<evidence type="ECO:0000313" key="3">
    <source>
        <dbReference type="EMBL" id="KQB51536.1"/>
    </source>
</evidence>
<dbReference type="STRING" id="1563157.AQS70_17760"/>
<comment type="caution">
    <text evidence="3">The sequence shown here is derived from an EMBL/GenBank/DDBJ whole genome shotgun (WGS) entry which is preliminary data.</text>
</comment>
<protein>
    <recommendedName>
        <fullName evidence="2">Type IV / VI secretion system DotU domain-containing protein</fullName>
    </recommendedName>
</protein>
<dbReference type="InterPro" id="IPR038522">
    <property type="entry name" value="T4/T6SS_DotU_sf"/>
</dbReference>
<name>A0A0Q0SXP5_9PSED</name>
<dbReference type="NCBIfam" id="NF038228">
    <property type="entry name" value="IcmH_DotU_IVB"/>
    <property type="match status" value="1"/>
</dbReference>
<organism evidence="3 4">
    <name type="scientific">Pseudomonas endophytica</name>
    <dbReference type="NCBI Taxonomy" id="1563157"/>
    <lineage>
        <taxon>Bacteria</taxon>
        <taxon>Pseudomonadati</taxon>
        <taxon>Pseudomonadota</taxon>
        <taxon>Gammaproteobacteria</taxon>
        <taxon>Pseudomonadales</taxon>
        <taxon>Pseudomonadaceae</taxon>
        <taxon>Pseudomonas</taxon>
    </lineage>
</organism>
<keyword evidence="1" id="KW-1133">Transmembrane helix</keyword>
<feature type="domain" description="Type IV / VI secretion system DotU" evidence="2">
    <location>
        <begin position="62"/>
        <end position="264"/>
    </location>
</feature>
<dbReference type="RefSeq" id="WP_055104947.1">
    <property type="nucleotide sequence ID" value="NZ_LLWH01000235.1"/>
</dbReference>
<evidence type="ECO:0000259" key="2">
    <source>
        <dbReference type="Pfam" id="PF09850"/>
    </source>
</evidence>
<reference evidence="3 4" key="1">
    <citation type="submission" date="2015-10" db="EMBL/GenBank/DDBJ databases">
        <title>Pseudomonas helleri sp. nov. and Pseudomonas weihenstephanensis sp. nov., isolated from raw cows milk.</title>
        <authorList>
            <person name="Von Neubeck M."/>
            <person name="Huptas C."/>
            <person name="Wenning M."/>
            <person name="Scherer S."/>
        </authorList>
    </citation>
    <scope>NUCLEOTIDE SEQUENCE [LARGE SCALE GENOMIC DNA]</scope>
    <source>
        <strain evidence="3 4">BSTT44</strain>
    </source>
</reference>
<evidence type="ECO:0000256" key="1">
    <source>
        <dbReference type="SAM" id="Phobius"/>
    </source>
</evidence>
<dbReference type="OrthoDB" id="345640at2"/>
<proteinExistence type="predicted"/>
<dbReference type="Pfam" id="PF09850">
    <property type="entry name" value="DotU"/>
    <property type="match status" value="1"/>
</dbReference>
<sequence length="289" mass="32501">MRTDSQHPTDDSTVMVFRNGDTPATGALTDVQAPPKIEQLEERMIYSARVKPAEKFSVSVNPLVAAASEVLSYVVHIKHSTTPDTLLGLHSQLTTALKAFEANALCRGVDSQHMMKARYILCTVVDEAVVTTPWGKESEWSQQSLLSSFHNETFGGEKVFQVLEQLCKDPVYNLSLLELIYLCLALGFEGKFRVIERGIHELDGIRDALYRQIRHLRGDVPRELSPRWQGLKSRRHSLTRIVPGWLLATFTAGCLVVMFSGFAWVLGEQRKVVLQPYQQLDTPVVRPQL</sequence>
<dbReference type="Gene3D" id="1.25.40.590">
    <property type="entry name" value="Type IV / VI secretion system, DotU"/>
    <property type="match status" value="1"/>
</dbReference>
<feature type="transmembrane region" description="Helical" evidence="1">
    <location>
        <begin position="242"/>
        <end position="266"/>
    </location>
</feature>
<keyword evidence="1" id="KW-0472">Membrane</keyword>